<name>A0ABT4LER9_9PROT</name>
<keyword evidence="1" id="KW-1133">Transmembrane helix</keyword>
<keyword evidence="3" id="KW-1185">Reference proteome</keyword>
<keyword evidence="1" id="KW-0812">Transmembrane</keyword>
<dbReference type="RefSeq" id="WP_269421798.1">
    <property type="nucleotide sequence ID" value="NZ_JAPWGY010000001.1"/>
</dbReference>
<evidence type="ECO:0000313" key="2">
    <source>
        <dbReference type="EMBL" id="MCZ4279598.1"/>
    </source>
</evidence>
<reference evidence="2" key="1">
    <citation type="submission" date="2022-12" db="EMBL/GenBank/DDBJ databases">
        <title>Bacterial isolates from different developmental stages of Nematostella vectensis.</title>
        <authorList>
            <person name="Fraune S."/>
        </authorList>
    </citation>
    <scope>NUCLEOTIDE SEQUENCE</scope>
    <source>
        <strain evidence="2">G21630-S1</strain>
    </source>
</reference>
<sequence length="142" mass="15815">MLVLKIIIGIIILAGAFFSFLTFNNHCNRKFGYRFFTMTSFVIVGASLILISIGHEWRLDALKENGDILNGIILMIIGVLISMYLVFKNFKETNFVYGLGGSIVQLSIFGVLTYLGIVVLIITIAIFIVGNMGAQRVYVVNR</sequence>
<organism evidence="2 3">
    <name type="scientific">Kiloniella laminariae</name>
    <dbReference type="NCBI Taxonomy" id="454162"/>
    <lineage>
        <taxon>Bacteria</taxon>
        <taxon>Pseudomonadati</taxon>
        <taxon>Pseudomonadota</taxon>
        <taxon>Alphaproteobacteria</taxon>
        <taxon>Rhodospirillales</taxon>
        <taxon>Kiloniellaceae</taxon>
        <taxon>Kiloniella</taxon>
    </lineage>
</organism>
<protein>
    <submittedName>
        <fullName evidence="2">Uncharacterized protein</fullName>
    </submittedName>
</protein>
<feature type="transmembrane region" description="Helical" evidence="1">
    <location>
        <begin position="108"/>
        <end position="129"/>
    </location>
</feature>
<accession>A0ABT4LER9</accession>
<keyword evidence="1" id="KW-0472">Membrane</keyword>
<dbReference type="Proteomes" id="UP001069802">
    <property type="component" value="Unassembled WGS sequence"/>
</dbReference>
<feature type="transmembrane region" description="Helical" evidence="1">
    <location>
        <begin position="35"/>
        <end position="53"/>
    </location>
</feature>
<comment type="caution">
    <text evidence="2">The sequence shown here is derived from an EMBL/GenBank/DDBJ whole genome shotgun (WGS) entry which is preliminary data.</text>
</comment>
<feature type="transmembrane region" description="Helical" evidence="1">
    <location>
        <begin position="68"/>
        <end position="87"/>
    </location>
</feature>
<gene>
    <name evidence="2" type="ORF">O4H49_02335</name>
</gene>
<evidence type="ECO:0000313" key="3">
    <source>
        <dbReference type="Proteomes" id="UP001069802"/>
    </source>
</evidence>
<evidence type="ECO:0000256" key="1">
    <source>
        <dbReference type="SAM" id="Phobius"/>
    </source>
</evidence>
<dbReference type="EMBL" id="JAPWGY010000001">
    <property type="protein sequence ID" value="MCZ4279598.1"/>
    <property type="molecule type" value="Genomic_DNA"/>
</dbReference>
<proteinExistence type="predicted"/>
<feature type="transmembrane region" description="Helical" evidence="1">
    <location>
        <begin position="6"/>
        <end position="23"/>
    </location>
</feature>